<reference evidence="6" key="1">
    <citation type="submission" date="2015-11" db="EMBL/GenBank/DDBJ databases">
        <title>De novo transcriptome assembly of four potential Pierce s Disease insect vectors from Arizona vineyards.</title>
        <authorList>
            <person name="Tassone E.E."/>
        </authorList>
    </citation>
    <scope>NUCLEOTIDE SEQUENCE</scope>
</reference>
<feature type="region of interest" description="Disordered" evidence="4">
    <location>
        <begin position="79"/>
        <end position="138"/>
    </location>
</feature>
<dbReference type="FunFam" id="2.30.42.10:FF:000055">
    <property type="entry name" value="PDZ and LIM domain protein 3"/>
    <property type="match status" value="1"/>
</dbReference>
<keyword evidence="3" id="KW-0862">Zinc</keyword>
<feature type="region of interest" description="Disordered" evidence="4">
    <location>
        <begin position="602"/>
        <end position="633"/>
    </location>
</feature>
<feature type="domain" description="PDZ" evidence="5">
    <location>
        <begin position="11"/>
        <end position="85"/>
    </location>
</feature>
<feature type="region of interest" description="Disordered" evidence="4">
    <location>
        <begin position="283"/>
        <end position="304"/>
    </location>
</feature>
<dbReference type="SUPFAM" id="SSF50156">
    <property type="entry name" value="PDZ domain-like"/>
    <property type="match status" value="1"/>
</dbReference>
<dbReference type="SMART" id="SM00228">
    <property type="entry name" value="PDZ"/>
    <property type="match status" value="1"/>
</dbReference>
<evidence type="ECO:0000256" key="1">
    <source>
        <dbReference type="ARBA" id="ARBA00004496"/>
    </source>
</evidence>
<dbReference type="InterPro" id="IPR001478">
    <property type="entry name" value="PDZ"/>
</dbReference>
<feature type="region of interest" description="Disordered" evidence="4">
    <location>
        <begin position="667"/>
        <end position="688"/>
    </location>
</feature>
<evidence type="ECO:0000256" key="2">
    <source>
        <dbReference type="ARBA" id="ARBA00022490"/>
    </source>
</evidence>
<dbReference type="PANTHER" id="PTHR24214:SF38">
    <property type="entry name" value="PDZ AND LIM DOMAIN PROTEIN ZASP-RELATED"/>
    <property type="match status" value="1"/>
</dbReference>
<name>A0A1B6LCY3_9HEMI</name>
<dbReference type="PANTHER" id="PTHR24214">
    <property type="entry name" value="PDZ AND LIM DOMAIN PROTEIN ZASP"/>
    <property type="match status" value="1"/>
</dbReference>
<evidence type="ECO:0000256" key="4">
    <source>
        <dbReference type="SAM" id="MobiDB-lite"/>
    </source>
</evidence>
<evidence type="ECO:0000313" key="6">
    <source>
        <dbReference type="EMBL" id="JAT21547.1"/>
    </source>
</evidence>
<accession>A0A1B6LCY3</accession>
<dbReference type="GO" id="GO:0003779">
    <property type="term" value="F:actin binding"/>
    <property type="evidence" value="ECO:0007669"/>
    <property type="project" value="TreeGrafter"/>
</dbReference>
<dbReference type="Gene3D" id="2.30.42.10">
    <property type="match status" value="1"/>
</dbReference>
<dbReference type="GO" id="GO:0030036">
    <property type="term" value="P:actin cytoskeleton organization"/>
    <property type="evidence" value="ECO:0007669"/>
    <property type="project" value="TreeGrafter"/>
</dbReference>
<sequence>MTAREVLLDGGSPWGFRMNGGADVGHALRISRVNPGSKAAQKGVREGDIISSINGQPTKCLTNGESHALLRTVGETLRLGLNQDTNGSPKRRSKEPVKRESSSSSTHSTPSTPVLGDTAPTTTPTPTTSPSDQSEHTSAGAKVFVCGLWNSVNKTKEREKKGAKTENQVKPVENDQQRVAESTAQDPVPKTSSSKARRLRKLKLKNGKREDQVSEVPDHEDEDTVGKDGSTQGGVDEDEEIELVVVIEEEDIRKVGGASPRNELFPSENVPTVKETPTIVAEEQKNNTSKTTKSKTKKKNGKNKGFSLSQIFTSKAEKIQNNNDDYRIHTQNSIDVTHGQVCEGNSSKETDVIEKTIRIIPTAVAGATSEIVKEILAGSHIDLKENQQSNSSNISSNIVPEANIKEPPILNSSTTFTIIKHDTTPEPSKNETITEASSVLKSCKTAAICSTTTTICETIIGINNSSTNLALENLQVDEVPVLCEDLKVNDDKQENTAIAIFVVPPDNVAVETEAPGVDWESVSNLDSKSQTTSANDDEIRPETLVHLPSNDLQTSAAVKEGRNGIVQVDDYELSVQDLYSPFMAPEEEAKLRSFLETLNLTKPEEYDDTSSSKSYGDSSSTSISESSPIPPPSADEIVIYRHVKTHSVAEPCYIPTRHQRHLDVITEETSDPSDSERRHGADRPWESTDTIRKNNEIEVIPNDWYGSDEEPETTSDEGGIDLSWRDGRKLDDVEGIEVVYLSDDSDNANQIDNHNKNSDENVYVLRNKDNLPELVMVHAVDRADIKSIVKLRRPKENIHKNIENDVKHKKDAMDEIVAILDSTYEINKDLF</sequence>
<feature type="compositionally biased region" description="Low complexity" evidence="4">
    <location>
        <begin position="611"/>
        <end position="627"/>
    </location>
</feature>
<organism evidence="6">
    <name type="scientific">Graphocephala atropunctata</name>
    <dbReference type="NCBI Taxonomy" id="36148"/>
    <lineage>
        <taxon>Eukaryota</taxon>
        <taxon>Metazoa</taxon>
        <taxon>Ecdysozoa</taxon>
        <taxon>Arthropoda</taxon>
        <taxon>Hexapoda</taxon>
        <taxon>Insecta</taxon>
        <taxon>Pterygota</taxon>
        <taxon>Neoptera</taxon>
        <taxon>Paraneoptera</taxon>
        <taxon>Hemiptera</taxon>
        <taxon>Auchenorrhyncha</taxon>
        <taxon>Membracoidea</taxon>
        <taxon>Cicadellidae</taxon>
        <taxon>Cicadellinae</taxon>
        <taxon>Cicadellini</taxon>
        <taxon>Graphocephala</taxon>
    </lineage>
</organism>
<dbReference type="GO" id="GO:0051371">
    <property type="term" value="F:muscle alpha-actinin binding"/>
    <property type="evidence" value="ECO:0007669"/>
    <property type="project" value="TreeGrafter"/>
</dbReference>
<keyword evidence="3" id="KW-0440">LIM domain</keyword>
<dbReference type="InterPro" id="IPR050604">
    <property type="entry name" value="PDZ-LIM_domain"/>
</dbReference>
<dbReference type="GO" id="GO:0001725">
    <property type="term" value="C:stress fiber"/>
    <property type="evidence" value="ECO:0007669"/>
    <property type="project" value="TreeGrafter"/>
</dbReference>
<protein>
    <recommendedName>
        <fullName evidence="5">PDZ domain-containing protein</fullName>
    </recommendedName>
</protein>
<dbReference type="GO" id="GO:0005737">
    <property type="term" value="C:cytoplasm"/>
    <property type="evidence" value="ECO:0007669"/>
    <property type="project" value="UniProtKB-SubCell"/>
</dbReference>
<dbReference type="InterPro" id="IPR036034">
    <property type="entry name" value="PDZ_sf"/>
</dbReference>
<dbReference type="AlphaFoldDB" id="A0A1B6LCY3"/>
<dbReference type="PROSITE" id="PS50106">
    <property type="entry name" value="PDZ"/>
    <property type="match status" value="1"/>
</dbReference>
<keyword evidence="3" id="KW-0479">Metal-binding</keyword>
<feature type="compositionally biased region" description="Basic residues" evidence="4">
    <location>
        <begin position="292"/>
        <end position="302"/>
    </location>
</feature>
<feature type="compositionally biased region" description="Low complexity" evidence="4">
    <location>
        <begin position="120"/>
        <end position="131"/>
    </location>
</feature>
<dbReference type="Pfam" id="PF00595">
    <property type="entry name" value="PDZ"/>
    <property type="match status" value="1"/>
</dbReference>
<proteinExistence type="predicted"/>
<feature type="compositionally biased region" description="Basic and acidic residues" evidence="4">
    <location>
        <begin position="674"/>
        <end position="688"/>
    </location>
</feature>
<dbReference type="GO" id="GO:0061061">
    <property type="term" value="P:muscle structure development"/>
    <property type="evidence" value="ECO:0007669"/>
    <property type="project" value="TreeGrafter"/>
</dbReference>
<gene>
    <name evidence="6" type="ORF">g.34789</name>
</gene>
<keyword evidence="2" id="KW-0963">Cytoplasm</keyword>
<feature type="compositionally biased region" description="Basic residues" evidence="4">
    <location>
        <begin position="195"/>
        <end position="206"/>
    </location>
</feature>
<feature type="region of interest" description="Disordered" evidence="4">
    <location>
        <begin position="156"/>
        <end position="240"/>
    </location>
</feature>
<feature type="non-terminal residue" evidence="6">
    <location>
        <position position="831"/>
    </location>
</feature>
<comment type="subcellular location">
    <subcellularLocation>
        <location evidence="1">Cytoplasm</location>
    </subcellularLocation>
</comment>
<dbReference type="GO" id="GO:0031941">
    <property type="term" value="C:filamentous actin"/>
    <property type="evidence" value="ECO:0007669"/>
    <property type="project" value="TreeGrafter"/>
</dbReference>
<feature type="compositionally biased region" description="Low complexity" evidence="4">
    <location>
        <begin position="102"/>
        <end position="113"/>
    </location>
</feature>
<evidence type="ECO:0000259" key="5">
    <source>
        <dbReference type="PROSITE" id="PS50106"/>
    </source>
</evidence>
<dbReference type="GO" id="GO:0005912">
    <property type="term" value="C:adherens junction"/>
    <property type="evidence" value="ECO:0007669"/>
    <property type="project" value="TreeGrafter"/>
</dbReference>
<evidence type="ECO:0000256" key="3">
    <source>
        <dbReference type="ARBA" id="ARBA00023038"/>
    </source>
</evidence>
<dbReference type="EMBL" id="GEBQ01018430">
    <property type="protein sequence ID" value="JAT21547.1"/>
    <property type="molecule type" value="Transcribed_RNA"/>
</dbReference>